<dbReference type="InterPro" id="IPR027417">
    <property type="entry name" value="P-loop_NTPase"/>
</dbReference>
<dbReference type="Gene3D" id="3.40.50.300">
    <property type="entry name" value="P-loop containing nucleotide triphosphate hydrolases"/>
    <property type="match status" value="1"/>
</dbReference>
<dbReference type="Proteomes" id="UP000240996">
    <property type="component" value="Unassembled WGS sequence"/>
</dbReference>
<name>A0A2T4YN71_9SPHN</name>
<organism evidence="1 2">
    <name type="scientific">Sphingomonas aerolata</name>
    <dbReference type="NCBI Taxonomy" id="185951"/>
    <lineage>
        <taxon>Bacteria</taxon>
        <taxon>Pseudomonadati</taxon>
        <taxon>Pseudomonadota</taxon>
        <taxon>Alphaproteobacteria</taxon>
        <taxon>Sphingomonadales</taxon>
        <taxon>Sphingomonadaceae</taxon>
        <taxon>Sphingomonas</taxon>
    </lineage>
</organism>
<dbReference type="Pfam" id="PF13177">
    <property type="entry name" value="DNA_pol3_delta2"/>
    <property type="match status" value="1"/>
</dbReference>
<dbReference type="GO" id="GO:0006261">
    <property type="term" value="P:DNA-templated DNA replication"/>
    <property type="evidence" value="ECO:0007669"/>
    <property type="project" value="TreeGrafter"/>
</dbReference>
<dbReference type="PANTHER" id="PTHR11669">
    <property type="entry name" value="REPLICATION FACTOR C / DNA POLYMERASE III GAMMA-TAU SUBUNIT"/>
    <property type="match status" value="1"/>
</dbReference>
<sequence length="325" mass="34611">MTEIIGNAAAQSAFAAAMHSGALHHAWLFTGPQGVGKASFARLAAMRMLADARGGSTEPRGFAVPAGDPTRALIEAGSHPDFRLLTRLPKDPEKPDQDLARSITIAQVRTLQPLFATTPSMSPRRVVMIDAIDDLERGGSNALLKNLEEPPAGTIFLLVSHAPGRLLPTIRSRCRVLRFEALTPDEVAVTLRLAQPDLDHDEISALVRASEGAPGRALRYAGLDIASLDEAIARIADEGDRDNGHRLRLAKSLAGKASQPRYEAFLDRVPAFIAHAARDRSGARLKIALDAHAAARDLSAAAIGLSLDAQATVFELSGILATLRT</sequence>
<reference evidence="1 2" key="1">
    <citation type="submission" date="2018-04" db="EMBL/GenBank/DDBJ databases">
        <title>Genomic Encyclopedia of Type Strains, Phase III (KMG-III): the genomes of soil and plant-associated and newly described type strains.</title>
        <authorList>
            <person name="Whitman W."/>
        </authorList>
    </citation>
    <scope>NUCLEOTIDE SEQUENCE [LARGE SCALE GENOMIC DNA]</scope>
    <source>
        <strain evidence="1 2">NW12</strain>
    </source>
</reference>
<evidence type="ECO:0000313" key="1">
    <source>
        <dbReference type="EMBL" id="PTM44848.1"/>
    </source>
</evidence>
<dbReference type="PANTHER" id="PTHR11669:SF8">
    <property type="entry name" value="DNA POLYMERASE III SUBUNIT DELTA"/>
    <property type="match status" value="1"/>
</dbReference>
<proteinExistence type="predicted"/>
<evidence type="ECO:0000313" key="2">
    <source>
        <dbReference type="Proteomes" id="UP000240996"/>
    </source>
</evidence>
<dbReference type="EMBL" id="PZZN01000003">
    <property type="protein sequence ID" value="PTM44848.1"/>
    <property type="molecule type" value="Genomic_DNA"/>
</dbReference>
<gene>
    <name evidence="1" type="ORF">C8J24_3061</name>
</gene>
<keyword evidence="2" id="KW-1185">Reference proteome</keyword>
<dbReference type="InterPro" id="IPR050238">
    <property type="entry name" value="DNA_Rep/Repair_Clamp_Loader"/>
</dbReference>
<accession>A0A2T4YN71</accession>
<dbReference type="SUPFAM" id="SSF52540">
    <property type="entry name" value="P-loop containing nucleoside triphosphate hydrolases"/>
    <property type="match status" value="1"/>
</dbReference>
<protein>
    <submittedName>
        <fullName evidence="1">DNA polymerase III delta prime subunit</fullName>
    </submittedName>
</protein>
<dbReference type="AlphaFoldDB" id="A0A2T4YN71"/>
<dbReference type="RefSeq" id="WP_107933685.1">
    <property type="nucleotide sequence ID" value="NZ_PZZN01000003.1"/>
</dbReference>
<comment type="caution">
    <text evidence="1">The sequence shown here is derived from an EMBL/GenBank/DDBJ whole genome shotgun (WGS) entry which is preliminary data.</text>
</comment>